<feature type="region of interest" description="Disordered" evidence="1">
    <location>
        <begin position="1"/>
        <end position="55"/>
    </location>
</feature>
<dbReference type="AlphaFoldDB" id="A0A9D3XPB3"/>
<accession>A0A9D3XPB3</accession>
<sequence>MEAVMATSAGPAGLTAAAAGEQEGAAAAASSPAQAPAGPTAFLSLPAPFSEEDEDDVHKCGRCHSEFTSLEEFVQHKLQKICQRTQEAITATSTSLPSQEVQKEVVPSVEESITVAHIVVEASSIAEEITNASSIVVGT</sequence>
<evidence type="ECO:0000256" key="1">
    <source>
        <dbReference type="SAM" id="MobiDB-lite"/>
    </source>
</evidence>
<organism evidence="2 3">
    <name type="scientific">Mauremys mutica</name>
    <name type="common">yellowpond turtle</name>
    <dbReference type="NCBI Taxonomy" id="74926"/>
    <lineage>
        <taxon>Eukaryota</taxon>
        <taxon>Metazoa</taxon>
        <taxon>Chordata</taxon>
        <taxon>Craniata</taxon>
        <taxon>Vertebrata</taxon>
        <taxon>Euteleostomi</taxon>
        <taxon>Archelosauria</taxon>
        <taxon>Testudinata</taxon>
        <taxon>Testudines</taxon>
        <taxon>Cryptodira</taxon>
        <taxon>Durocryptodira</taxon>
        <taxon>Testudinoidea</taxon>
        <taxon>Geoemydidae</taxon>
        <taxon>Geoemydinae</taxon>
        <taxon>Mauremys</taxon>
    </lineage>
</organism>
<name>A0A9D3XPB3_9SAUR</name>
<gene>
    <name evidence="2" type="ORF">KIL84_014219</name>
</gene>
<reference evidence="2" key="1">
    <citation type="submission" date="2021-09" db="EMBL/GenBank/DDBJ databases">
        <title>The genome of Mauremys mutica provides insights into the evolution of semi-aquatic lifestyle.</title>
        <authorList>
            <person name="Gong S."/>
            <person name="Gao Y."/>
        </authorList>
    </citation>
    <scope>NUCLEOTIDE SEQUENCE</scope>
    <source>
        <strain evidence="2">MM-2020</strain>
        <tissue evidence="2">Muscle</tissue>
    </source>
</reference>
<comment type="caution">
    <text evidence="2">The sequence shown here is derived from an EMBL/GenBank/DDBJ whole genome shotgun (WGS) entry which is preliminary data.</text>
</comment>
<proteinExistence type="predicted"/>
<dbReference type="Proteomes" id="UP000827986">
    <property type="component" value="Unassembled WGS sequence"/>
</dbReference>
<feature type="compositionally biased region" description="Low complexity" evidence="1">
    <location>
        <begin position="1"/>
        <end position="41"/>
    </location>
</feature>
<keyword evidence="3" id="KW-1185">Reference proteome</keyword>
<evidence type="ECO:0000313" key="2">
    <source>
        <dbReference type="EMBL" id="KAH1183603.1"/>
    </source>
</evidence>
<protein>
    <submittedName>
        <fullName evidence="2">Uncharacterized protein</fullName>
    </submittedName>
</protein>
<dbReference type="EMBL" id="JAHDVG010000465">
    <property type="protein sequence ID" value="KAH1183603.1"/>
    <property type="molecule type" value="Genomic_DNA"/>
</dbReference>
<evidence type="ECO:0000313" key="3">
    <source>
        <dbReference type="Proteomes" id="UP000827986"/>
    </source>
</evidence>